<reference evidence="2" key="1">
    <citation type="submission" date="2025-08" db="UniProtKB">
        <authorList>
            <consortium name="RefSeq"/>
        </authorList>
    </citation>
    <scope>IDENTIFICATION</scope>
    <source>
        <tissue evidence="2">Whole sample</tissue>
    </source>
</reference>
<keyword evidence="1" id="KW-1185">Reference proteome</keyword>
<evidence type="ECO:0000313" key="2">
    <source>
        <dbReference type="RefSeq" id="XP_022302453.1"/>
    </source>
</evidence>
<dbReference type="Gene3D" id="3.40.50.300">
    <property type="entry name" value="P-loop containing nucleotide triphosphate hydrolases"/>
    <property type="match status" value="1"/>
</dbReference>
<evidence type="ECO:0000313" key="1">
    <source>
        <dbReference type="Proteomes" id="UP000694844"/>
    </source>
</evidence>
<dbReference type="AlphaFoldDB" id="A0A8B8BGR8"/>
<dbReference type="SUPFAM" id="SSF52540">
    <property type="entry name" value="P-loop containing nucleoside triphosphate hydrolases"/>
    <property type="match status" value="1"/>
</dbReference>
<dbReference type="PANTHER" id="PTHR14241">
    <property type="entry name" value="INTERFERON-INDUCED PROTEIN 44"/>
    <property type="match status" value="1"/>
</dbReference>
<sequence>MEERRRDYKESNGHAALRQIKVDRPWRCHQAWTEGNMRHMKTRLELYKKFASNVTVANILLLGQIGAGKSSFFNSVNSIFRGKITNHACIGSFGHSTTLKYRQYRIGIHNFRLCDCRGFEEDFPMDTEELSFILDGNVPEYYQFNPMVPFSHHSLGYIKNPDLGNKIHCVAFVIDGNTVDVMSDKIRKQLKDLQITVNQRGLPQVVLLTKLDKICPDVNADVTRTFTSSAVCAAVEKVANIMGLPRARVLPVKNYENETGLVFGIDILVLEALERCLDLVNDFIEEQVRH</sequence>
<name>A0A8B8BGR8_CRAVI</name>
<dbReference type="Proteomes" id="UP000694844">
    <property type="component" value="Chromosome 8"/>
</dbReference>
<dbReference type="KEGG" id="cvn:111110308"/>
<dbReference type="GeneID" id="111110308"/>
<dbReference type="RefSeq" id="XP_022302453.1">
    <property type="nucleotide sequence ID" value="XM_022446745.1"/>
</dbReference>
<dbReference type="OrthoDB" id="9984961at2759"/>
<protein>
    <submittedName>
        <fullName evidence="2">Interferon-induced protein 44-like</fullName>
    </submittedName>
</protein>
<proteinExistence type="predicted"/>
<dbReference type="InterPro" id="IPR027417">
    <property type="entry name" value="P-loop_NTPase"/>
</dbReference>
<organism evidence="1 2">
    <name type="scientific">Crassostrea virginica</name>
    <name type="common">Eastern oyster</name>
    <dbReference type="NCBI Taxonomy" id="6565"/>
    <lineage>
        <taxon>Eukaryota</taxon>
        <taxon>Metazoa</taxon>
        <taxon>Spiralia</taxon>
        <taxon>Lophotrochozoa</taxon>
        <taxon>Mollusca</taxon>
        <taxon>Bivalvia</taxon>
        <taxon>Autobranchia</taxon>
        <taxon>Pteriomorphia</taxon>
        <taxon>Ostreida</taxon>
        <taxon>Ostreoidea</taxon>
        <taxon>Ostreidae</taxon>
        <taxon>Crassostrea</taxon>
    </lineage>
</organism>
<accession>A0A8B8BGR8</accession>
<gene>
    <name evidence="2" type="primary">LOC111110308</name>
</gene>
<dbReference type="CDD" id="cd00882">
    <property type="entry name" value="Ras_like_GTPase"/>
    <property type="match status" value="1"/>
</dbReference>
<dbReference type="PANTHER" id="PTHR14241:SF32">
    <property type="entry name" value="VWFA DOMAIN-CONTAINING PROTEIN-RELATED"/>
    <property type="match status" value="1"/>
</dbReference>